<evidence type="ECO:0000256" key="1">
    <source>
        <dbReference type="SAM" id="SignalP"/>
    </source>
</evidence>
<keyword evidence="3" id="KW-1185">Reference proteome</keyword>
<name>A0ABS1GKD5_9AQUI</name>
<protein>
    <submittedName>
        <fullName evidence="2">Uncharacterized protein</fullName>
    </submittedName>
</protein>
<reference evidence="2 3" key="1">
    <citation type="journal article" date="2021" name="Syst. Appl. Microbiol.">
        <title>Persephonella atlantica sp. nov.: How to adapt to physico-chemical gradients in high temperature hydrothermal habitats.</title>
        <authorList>
            <person name="Francois D.X."/>
            <person name="Godfroy A."/>
            <person name="Mathien C."/>
            <person name="Aube J."/>
            <person name="Cathalot C."/>
            <person name="Lesongeur F."/>
            <person name="L'Haridon S."/>
            <person name="Philippon X."/>
            <person name="Roussel E.G."/>
        </authorList>
    </citation>
    <scope>NUCLEOTIDE SEQUENCE [LARGE SCALE GENOMIC DNA]</scope>
    <source>
        <strain evidence="2 3">MO1340</strain>
    </source>
</reference>
<organism evidence="2 3">
    <name type="scientific">Persephonella atlantica</name>
    <dbReference type="NCBI Taxonomy" id="2699429"/>
    <lineage>
        <taxon>Bacteria</taxon>
        <taxon>Pseudomonadati</taxon>
        <taxon>Aquificota</taxon>
        <taxon>Aquificia</taxon>
        <taxon>Aquificales</taxon>
        <taxon>Hydrogenothermaceae</taxon>
        <taxon>Persephonella</taxon>
    </lineage>
</organism>
<evidence type="ECO:0000313" key="2">
    <source>
        <dbReference type="EMBL" id="MBK3333291.1"/>
    </source>
</evidence>
<evidence type="ECO:0000313" key="3">
    <source>
        <dbReference type="Proteomes" id="UP000772812"/>
    </source>
</evidence>
<sequence length="305" mass="34029">MKKLATVLISAVMATASHAEDVLINTSFYGSYIDYSSSAVKDDGYIGGVYGYAGIGLEHSIEGEIDYTKINYTGSGSLKQWDFTVLYTNYSVKNTKVRIGGHYISSDDSATDGGIILTGGYEFYTLNSYNYSIDIALSYYDNYNIEKTYIRNIYRGMGRGSFSYTTNTTGLWVYQISPKFGYSFPGTSAGDIYLETRGYYIRLSDDVGFGKNFFSVEGSLNIDAGMFGFNLYGWIGEQEFAVKKYGFAVYNLSEKYKNGFGASIRYKMSENSSITVGLKRETFRELDNPSDVKTTSLYFLAGVNF</sequence>
<dbReference type="RefSeq" id="WP_200674825.1">
    <property type="nucleotide sequence ID" value="NZ_JAACYA010000002.1"/>
</dbReference>
<accession>A0ABS1GKD5</accession>
<gene>
    <name evidence="2" type="ORF">GWK41_09430</name>
</gene>
<dbReference type="Proteomes" id="UP000772812">
    <property type="component" value="Unassembled WGS sequence"/>
</dbReference>
<keyword evidence="1" id="KW-0732">Signal</keyword>
<proteinExistence type="predicted"/>
<comment type="caution">
    <text evidence="2">The sequence shown here is derived from an EMBL/GenBank/DDBJ whole genome shotgun (WGS) entry which is preliminary data.</text>
</comment>
<dbReference type="EMBL" id="JAACYA010000002">
    <property type="protein sequence ID" value="MBK3333291.1"/>
    <property type="molecule type" value="Genomic_DNA"/>
</dbReference>
<feature type="signal peptide" evidence="1">
    <location>
        <begin position="1"/>
        <end position="19"/>
    </location>
</feature>
<feature type="chain" id="PRO_5045873890" evidence="1">
    <location>
        <begin position="20"/>
        <end position="305"/>
    </location>
</feature>